<dbReference type="OrthoDB" id="1272at2759"/>
<dbReference type="Proteomes" id="UP001153069">
    <property type="component" value="Unassembled WGS sequence"/>
</dbReference>
<evidence type="ECO:0000256" key="2">
    <source>
        <dbReference type="ARBA" id="ARBA00004496"/>
    </source>
</evidence>
<dbReference type="PANTHER" id="PTHR31661">
    <property type="entry name" value="SIMILAR TO CDNA SEQUENCE BC052040"/>
    <property type="match status" value="1"/>
</dbReference>
<name>A0A9N8DRF4_9STRA</name>
<proteinExistence type="predicted"/>
<gene>
    <name evidence="6" type="ORF">SEMRO_317_G115790.1</name>
</gene>
<comment type="subcellular location">
    <subcellularLocation>
        <location evidence="2">Cytoplasm</location>
    </subcellularLocation>
    <subcellularLocation>
        <location evidence="1">Nucleus</location>
    </subcellularLocation>
</comment>
<evidence type="ECO:0000313" key="6">
    <source>
        <dbReference type="EMBL" id="CAB9507708.1"/>
    </source>
</evidence>
<accession>A0A9N8DRF4</accession>
<comment type="caution">
    <text evidence="6">The sequence shown here is derived from an EMBL/GenBank/DDBJ whole genome shotgun (WGS) entry which is preliminary data.</text>
</comment>
<evidence type="ECO:0000256" key="1">
    <source>
        <dbReference type="ARBA" id="ARBA00004123"/>
    </source>
</evidence>
<dbReference type="InterPro" id="IPR029404">
    <property type="entry name" value="CDIN1"/>
</dbReference>
<keyword evidence="4" id="KW-0539">Nucleus</keyword>
<evidence type="ECO:0000256" key="3">
    <source>
        <dbReference type="ARBA" id="ARBA00022490"/>
    </source>
</evidence>
<organism evidence="6 7">
    <name type="scientific">Seminavis robusta</name>
    <dbReference type="NCBI Taxonomy" id="568900"/>
    <lineage>
        <taxon>Eukaryota</taxon>
        <taxon>Sar</taxon>
        <taxon>Stramenopiles</taxon>
        <taxon>Ochrophyta</taxon>
        <taxon>Bacillariophyta</taxon>
        <taxon>Bacillariophyceae</taxon>
        <taxon>Bacillariophycidae</taxon>
        <taxon>Naviculales</taxon>
        <taxon>Naviculaceae</taxon>
        <taxon>Seminavis</taxon>
    </lineage>
</organism>
<sequence>MHPIITPETYNAAEAWSDKILSDHDVVYNPARLDQAVKAKALQIDFPSTALMALVRNVSVNHIKRTAPGIKRQVSFFVKQWYQQQGSILQLARDLNYSPYLLARGMAEEICAFKGNNNTKKKLIAEAMRDPENQLELNVESIGAHFLVATEVTLGCNKTDEKSNDQEKQKARQVTMRLARDVREAIDFDPFYGPMHDKERYLVGIEYEVVLEQQLKVLGIPFETEEALRGLGTSRTPDILLQCPMSVQVRKVDGTGLEWKMISWIDSKAMFGDVKTHQSSVLPQTEAYVHRHGPGMVLYWFGHAPLVMLDNSQGDIVIVGWDLPERWMWPTGELLKNNN</sequence>
<reference evidence="6" key="1">
    <citation type="submission" date="2020-06" db="EMBL/GenBank/DDBJ databases">
        <authorList>
            <consortium name="Plant Systems Biology data submission"/>
        </authorList>
    </citation>
    <scope>NUCLEOTIDE SEQUENCE</scope>
    <source>
        <strain evidence="6">D6</strain>
    </source>
</reference>
<dbReference type="GO" id="GO:0005737">
    <property type="term" value="C:cytoplasm"/>
    <property type="evidence" value="ECO:0007669"/>
    <property type="project" value="UniProtKB-SubCell"/>
</dbReference>
<dbReference type="Pfam" id="PF14811">
    <property type="entry name" value="TPD"/>
    <property type="match status" value="1"/>
</dbReference>
<evidence type="ECO:0000313" key="7">
    <source>
        <dbReference type="Proteomes" id="UP001153069"/>
    </source>
</evidence>
<protein>
    <recommendedName>
        <fullName evidence="5">CDAN1-interacting nuclease 1</fullName>
    </recommendedName>
</protein>
<evidence type="ECO:0000256" key="4">
    <source>
        <dbReference type="ARBA" id="ARBA00023242"/>
    </source>
</evidence>
<keyword evidence="7" id="KW-1185">Reference proteome</keyword>
<dbReference type="PANTHER" id="PTHR31661:SF1">
    <property type="entry name" value="CDAN1-INTERACTING NUCLEASE 1"/>
    <property type="match status" value="1"/>
</dbReference>
<dbReference type="EMBL" id="CAICTM010000316">
    <property type="protein sequence ID" value="CAB9507708.1"/>
    <property type="molecule type" value="Genomic_DNA"/>
</dbReference>
<dbReference type="GO" id="GO:0005634">
    <property type="term" value="C:nucleus"/>
    <property type="evidence" value="ECO:0007669"/>
    <property type="project" value="UniProtKB-SubCell"/>
</dbReference>
<keyword evidence="3" id="KW-0963">Cytoplasm</keyword>
<evidence type="ECO:0000256" key="5">
    <source>
        <dbReference type="ARBA" id="ARBA00023480"/>
    </source>
</evidence>
<dbReference type="AlphaFoldDB" id="A0A9N8DRF4"/>